<dbReference type="Proteomes" id="UP000219338">
    <property type="component" value="Unassembled WGS sequence"/>
</dbReference>
<sequence>MMLADKSTQTHKMRKKRKNAARVSSSSHATLLWCALLRGSAYLIDISCVVNQPSALLSRITLDKNLIKIW</sequence>
<reference evidence="3" key="1">
    <citation type="journal article" date="2017" name="Nat. Ecol. Evol.">
        <title>Genome expansion and lineage-specific genetic innovations in the forest pathogenic fungi Armillaria.</title>
        <authorList>
            <person name="Sipos G."/>
            <person name="Prasanna A.N."/>
            <person name="Walter M.C."/>
            <person name="O'Connor E."/>
            <person name="Balint B."/>
            <person name="Krizsan K."/>
            <person name="Kiss B."/>
            <person name="Hess J."/>
            <person name="Varga T."/>
            <person name="Slot J."/>
            <person name="Riley R."/>
            <person name="Boka B."/>
            <person name="Rigling D."/>
            <person name="Barry K."/>
            <person name="Lee J."/>
            <person name="Mihaltcheva S."/>
            <person name="LaButti K."/>
            <person name="Lipzen A."/>
            <person name="Waldron R."/>
            <person name="Moloney N.M."/>
            <person name="Sperisen C."/>
            <person name="Kredics L."/>
            <person name="Vagvoelgyi C."/>
            <person name="Patrignani A."/>
            <person name="Fitzpatrick D."/>
            <person name="Nagy I."/>
            <person name="Doyle S."/>
            <person name="Anderson J.B."/>
            <person name="Grigoriev I.V."/>
            <person name="Gueldener U."/>
            <person name="Muensterkoetter M."/>
            <person name="Nagy L.G."/>
        </authorList>
    </citation>
    <scope>NUCLEOTIDE SEQUENCE [LARGE SCALE GENOMIC DNA]</scope>
    <source>
        <strain evidence="3">C18/9</strain>
    </source>
</reference>
<dbReference type="AlphaFoldDB" id="A0A284S309"/>
<feature type="compositionally biased region" description="Basic residues" evidence="1">
    <location>
        <begin position="9"/>
        <end position="20"/>
    </location>
</feature>
<protein>
    <submittedName>
        <fullName evidence="2">Uncharacterized protein</fullName>
    </submittedName>
</protein>
<proteinExistence type="predicted"/>
<feature type="region of interest" description="Disordered" evidence="1">
    <location>
        <begin position="1"/>
        <end position="22"/>
    </location>
</feature>
<dbReference type="EMBL" id="FUEG01000028">
    <property type="protein sequence ID" value="SJL15401.1"/>
    <property type="molecule type" value="Genomic_DNA"/>
</dbReference>
<evidence type="ECO:0000256" key="1">
    <source>
        <dbReference type="SAM" id="MobiDB-lite"/>
    </source>
</evidence>
<evidence type="ECO:0000313" key="2">
    <source>
        <dbReference type="EMBL" id="SJL15401.1"/>
    </source>
</evidence>
<evidence type="ECO:0000313" key="3">
    <source>
        <dbReference type="Proteomes" id="UP000219338"/>
    </source>
</evidence>
<name>A0A284S309_ARMOS</name>
<keyword evidence="3" id="KW-1185">Reference proteome</keyword>
<gene>
    <name evidence="2" type="ORF">ARMOST_18898</name>
</gene>
<organism evidence="2 3">
    <name type="scientific">Armillaria ostoyae</name>
    <name type="common">Armillaria root rot fungus</name>
    <dbReference type="NCBI Taxonomy" id="47428"/>
    <lineage>
        <taxon>Eukaryota</taxon>
        <taxon>Fungi</taxon>
        <taxon>Dikarya</taxon>
        <taxon>Basidiomycota</taxon>
        <taxon>Agaricomycotina</taxon>
        <taxon>Agaricomycetes</taxon>
        <taxon>Agaricomycetidae</taxon>
        <taxon>Agaricales</taxon>
        <taxon>Marasmiineae</taxon>
        <taxon>Physalacriaceae</taxon>
        <taxon>Armillaria</taxon>
    </lineage>
</organism>
<accession>A0A284S309</accession>